<dbReference type="EMBL" id="SOBT01000012">
    <property type="protein sequence ID" value="TDU24141.1"/>
    <property type="molecule type" value="Genomic_DNA"/>
</dbReference>
<dbReference type="InterPro" id="IPR017850">
    <property type="entry name" value="Alkaline_phosphatase_core_sf"/>
</dbReference>
<evidence type="ECO:0000313" key="2">
    <source>
        <dbReference type="Proteomes" id="UP000295341"/>
    </source>
</evidence>
<organism evidence="1 2">
    <name type="scientific">Panacagrimonas perspica</name>
    <dbReference type="NCBI Taxonomy" id="381431"/>
    <lineage>
        <taxon>Bacteria</taxon>
        <taxon>Pseudomonadati</taxon>
        <taxon>Pseudomonadota</taxon>
        <taxon>Gammaproteobacteria</taxon>
        <taxon>Nevskiales</taxon>
        <taxon>Nevskiaceae</taxon>
        <taxon>Panacagrimonas</taxon>
    </lineage>
</organism>
<evidence type="ECO:0000313" key="1">
    <source>
        <dbReference type="EMBL" id="TDU24141.1"/>
    </source>
</evidence>
<reference evidence="1 2" key="1">
    <citation type="submission" date="2019-03" db="EMBL/GenBank/DDBJ databases">
        <title>Genomic Encyclopedia of Type Strains, Phase IV (KMG-IV): sequencing the most valuable type-strain genomes for metagenomic binning, comparative biology and taxonomic classification.</title>
        <authorList>
            <person name="Goeker M."/>
        </authorList>
    </citation>
    <scope>NUCLEOTIDE SEQUENCE [LARGE SCALE GENOMIC DNA]</scope>
    <source>
        <strain evidence="1 2">DSM 26377</strain>
    </source>
</reference>
<keyword evidence="2" id="KW-1185">Reference proteome</keyword>
<dbReference type="Proteomes" id="UP000295341">
    <property type="component" value="Unassembled WGS sequence"/>
</dbReference>
<protein>
    <recommendedName>
        <fullName evidence="3">Type I phosphodiesterase/nucleotide pyrophosphatase</fullName>
    </recommendedName>
</protein>
<comment type="caution">
    <text evidence="1">The sequence shown here is derived from an EMBL/GenBank/DDBJ whole genome shotgun (WGS) entry which is preliminary data.</text>
</comment>
<name>A0A4R7NU27_9GAMM</name>
<dbReference type="AlphaFoldDB" id="A0A4R7NU27"/>
<gene>
    <name evidence="1" type="ORF">DFR24_4404</name>
</gene>
<accession>A0A4R7NU27</accession>
<dbReference type="SUPFAM" id="SSF53649">
    <property type="entry name" value="Alkaline phosphatase-like"/>
    <property type="match status" value="1"/>
</dbReference>
<sequence length="439" mass="48947">MSNRRLILVELNEVNLDVARSYVPKLGLKHFEQLLSAGVRRTSSESEYEQLEPWIQWVSAHSGLTAAEHAIFRLGDIVGSGVPQIFEQVEAAGLSVGAVSPMNTENRLRSPAYFIPDPWTRTPTDGSGWSRRLWTAISQAVNDNSSGRITAGSAFALACGLLRFAQPRHYDLYLSLLRRSRGAPWRKALFLDLFLHDLHVRLYGRHRPNFSTLFLNAGAHIQHHYFFNGKLDRPVAQRNPAWYIDPSADPIAEMLQVYDAILGDYLRLPDASLLVATGLTQVPYERVTFYYRLKDHAAFLRMLGIRHVRVLPRMTRDFVIEFADAADAASAQRSLSALRFAHDGELLFAEIDNRGDSLFVTLTYPNEIEASALVEGAAAPFLLAGHVVFVAIKNGMHAAHGYVCGVGEVTPYLPAEGDHVKELNRTLQRFFALVPGAAE</sequence>
<dbReference type="Gene3D" id="3.40.720.10">
    <property type="entry name" value="Alkaline Phosphatase, subunit A"/>
    <property type="match status" value="1"/>
</dbReference>
<evidence type="ECO:0008006" key="3">
    <source>
        <dbReference type="Google" id="ProtNLM"/>
    </source>
</evidence>
<proteinExistence type="predicted"/>